<dbReference type="Gene3D" id="4.10.830.10">
    <property type="entry name" value="30s Ribosomal Protein S14, Chain N"/>
    <property type="match status" value="1"/>
</dbReference>
<proteinExistence type="inferred from homology"/>
<keyword evidence="3" id="KW-0687">Ribonucleoprotein</keyword>
<evidence type="ECO:0000256" key="2">
    <source>
        <dbReference type="ARBA" id="ARBA00022980"/>
    </source>
</evidence>
<evidence type="ECO:0000256" key="1">
    <source>
        <dbReference type="ARBA" id="ARBA00009083"/>
    </source>
</evidence>
<dbReference type="SUPFAM" id="SSF57716">
    <property type="entry name" value="Glucocorticoid receptor-like (DNA-binding domain)"/>
    <property type="match status" value="1"/>
</dbReference>
<reference evidence="4" key="1">
    <citation type="submission" date="2016-07" db="EMBL/GenBank/DDBJ databases">
        <title>Evolution of an obligate endosymbiont from a free-living kinetoplastid protist.</title>
        <authorList>
            <person name="Tanifuji G."/>
            <person name="Curtis B.A."/>
            <person name="Cenci U."/>
            <person name="David V."/>
            <person name="Dean S."/>
            <person name="Fiala I."/>
            <person name="Flegontov P."/>
            <person name="Kelly S."/>
            <person name="Johnson-MacKinnon J."/>
            <person name="Moog D."/>
            <person name="Nakayama T."/>
            <person name="Onodera N.T."/>
            <person name="Inagaki Y."/>
            <person name="Hashimoto T."/>
            <person name="Gull K."/>
            <person name="Lukes J."/>
            <person name="Archibald J.M."/>
        </authorList>
    </citation>
    <scope>NUCLEOTIDE SEQUENCE</scope>
</reference>
<evidence type="ECO:0000313" key="4">
    <source>
        <dbReference type="EMBL" id="AOS85531.1"/>
    </source>
</evidence>
<keyword evidence="2 4" id="KW-0689">Ribosomal protein</keyword>
<dbReference type="InterPro" id="IPR001209">
    <property type="entry name" value="Ribosomal_uS14"/>
</dbReference>
<dbReference type="AlphaFoldDB" id="A0A1D8DB68"/>
<dbReference type="RefSeq" id="YP_009308393.1">
    <property type="nucleotide sequence ID" value="NC_031417.1"/>
</dbReference>
<name>A0A1D8DB68_9EUKA</name>
<protein>
    <submittedName>
        <fullName evidence="4">Ribosomal protein small subunit 14</fullName>
    </submittedName>
</protein>
<keyword evidence="4" id="KW-0496">Mitochondrion</keyword>
<accession>A0A1D8DB68</accession>
<comment type="similarity">
    <text evidence="1">Belongs to the universal ribosomal protein uS14 family.</text>
</comment>
<dbReference type="Pfam" id="PF00253">
    <property type="entry name" value="Ribosomal_S14"/>
    <property type="match status" value="1"/>
</dbReference>
<evidence type="ECO:0000256" key="3">
    <source>
        <dbReference type="ARBA" id="ARBA00023274"/>
    </source>
</evidence>
<geneLocation type="mitochondrion" evidence="4"/>
<sequence length="90" mass="10894">MKKFFFYKKKSKALKKTNKNELNTLVKKLIKIKFIKQTFSMNFNNKVLKNNFCIETGHNRSVNSFYYLSRMCLKEQFRKSLVNGLRKISW</sequence>
<dbReference type="GO" id="GO:1990904">
    <property type="term" value="C:ribonucleoprotein complex"/>
    <property type="evidence" value="ECO:0007669"/>
    <property type="project" value="UniProtKB-KW"/>
</dbReference>
<dbReference type="GO" id="GO:0005840">
    <property type="term" value="C:ribosome"/>
    <property type="evidence" value="ECO:0007669"/>
    <property type="project" value="UniProtKB-KW"/>
</dbReference>
<dbReference type="GO" id="GO:0006412">
    <property type="term" value="P:translation"/>
    <property type="evidence" value="ECO:0007669"/>
    <property type="project" value="InterPro"/>
</dbReference>
<dbReference type="GO" id="GO:0003735">
    <property type="term" value="F:structural constituent of ribosome"/>
    <property type="evidence" value="ECO:0007669"/>
    <property type="project" value="InterPro"/>
</dbReference>
<dbReference type="InterPro" id="IPR043140">
    <property type="entry name" value="Ribosomal_uS14_sf"/>
</dbReference>
<dbReference type="GeneID" id="29292393"/>
<organism evidence="4">
    <name type="scientific">Paramoeba pemaquidensis</name>
    <dbReference type="NCBI Taxonomy" id="180228"/>
    <lineage>
        <taxon>Eukaryota</taxon>
        <taxon>Amoebozoa</taxon>
        <taxon>Discosea</taxon>
        <taxon>Flabellinia</taxon>
        <taxon>Dactylopodida</taxon>
        <taxon>Paramoebidae</taxon>
        <taxon>Paramoeba</taxon>
    </lineage>
</organism>
<dbReference type="EMBL" id="KX611830">
    <property type="protein sequence ID" value="AOS85531.1"/>
    <property type="molecule type" value="Genomic_DNA"/>
</dbReference>
<gene>
    <name evidence="4" type="primary">rps14</name>
</gene>